<comment type="subcellular location">
    <subcellularLocation>
        <location evidence="1">Secreted</location>
    </subcellularLocation>
</comment>
<comment type="caution">
    <text evidence="4">The sequence shown here is derived from an EMBL/GenBank/DDBJ whole genome shotgun (WGS) entry which is preliminary data.</text>
</comment>
<proteinExistence type="predicted"/>
<feature type="domain" description="NodB homology" evidence="3">
    <location>
        <begin position="104"/>
        <end position="369"/>
    </location>
</feature>
<evidence type="ECO:0000256" key="1">
    <source>
        <dbReference type="ARBA" id="ARBA00004613"/>
    </source>
</evidence>
<dbReference type="SUPFAM" id="SSF88713">
    <property type="entry name" value="Glycoside hydrolase/deacetylase"/>
    <property type="match status" value="1"/>
</dbReference>
<organism evidence="4 5">
    <name type="scientific">Luteibacter yeojuensis</name>
    <dbReference type="NCBI Taxonomy" id="345309"/>
    <lineage>
        <taxon>Bacteria</taxon>
        <taxon>Pseudomonadati</taxon>
        <taxon>Pseudomonadota</taxon>
        <taxon>Gammaproteobacteria</taxon>
        <taxon>Lysobacterales</taxon>
        <taxon>Rhodanobacteraceae</taxon>
        <taxon>Luteibacter</taxon>
    </lineage>
</organism>
<dbReference type="CDD" id="cd10918">
    <property type="entry name" value="CE4_NodB_like_5s_6s"/>
    <property type="match status" value="1"/>
</dbReference>
<keyword evidence="2" id="KW-0732">Signal</keyword>
<dbReference type="PANTHER" id="PTHR34216:SF3">
    <property type="entry name" value="POLY-BETA-1,6-N-ACETYL-D-GLUCOSAMINE N-DEACETYLASE"/>
    <property type="match status" value="1"/>
</dbReference>
<dbReference type="Gene3D" id="3.20.20.370">
    <property type="entry name" value="Glycoside hydrolase/deacetylase"/>
    <property type="match status" value="1"/>
</dbReference>
<protein>
    <submittedName>
        <fullName evidence="4">Polysaccharide deacetylase family protein</fullName>
    </submittedName>
</protein>
<evidence type="ECO:0000313" key="5">
    <source>
        <dbReference type="Proteomes" id="UP000518878"/>
    </source>
</evidence>
<evidence type="ECO:0000313" key="4">
    <source>
        <dbReference type="EMBL" id="NID14530.1"/>
    </source>
</evidence>
<dbReference type="InterPro" id="IPR011330">
    <property type="entry name" value="Glyco_hydro/deAcase_b/a-brl"/>
</dbReference>
<dbReference type="Proteomes" id="UP000518878">
    <property type="component" value="Unassembled WGS sequence"/>
</dbReference>
<evidence type="ECO:0000259" key="3">
    <source>
        <dbReference type="PROSITE" id="PS51677"/>
    </source>
</evidence>
<evidence type="ECO:0000256" key="2">
    <source>
        <dbReference type="ARBA" id="ARBA00022729"/>
    </source>
</evidence>
<dbReference type="PANTHER" id="PTHR34216">
    <property type="match status" value="1"/>
</dbReference>
<sequence length="369" mass="41417">MVTSTIARGAPGIRGRLGELCYSSGLLHSLQRVRAWWQRDLRILAYHRVMPLPDPDTYEFDLELISTPPGEFREQMVRLKKYFRPIRLTDVVAALDAGEALPPDSVAVTFDDGYDDNYRIAAPILDEVGVPATFFVSTGHIDTGRPYAYDWLLHMILLTKASRMVLPELSIDIALPAERALRRRIAGNVLLRMKWLDALEQTAMIERLEAEWDMPSAKARPVDCRPMTWDQAREMEAAGLEFGSHGVHHRMLARLPQDEMEREIRASKATLDRELKNPAVLMSYPVGGDRAYNDAVIAATRNAGFQLACSYICGTNAEPSENRYALHRLPVESNMGPGWFAAMLALPQLMSYPTVAHEANGPRERACSP</sequence>
<dbReference type="RefSeq" id="WP_166698240.1">
    <property type="nucleotide sequence ID" value="NZ_JAAQTL010000001.1"/>
</dbReference>
<dbReference type="EMBL" id="JAAQTL010000001">
    <property type="protein sequence ID" value="NID14530.1"/>
    <property type="molecule type" value="Genomic_DNA"/>
</dbReference>
<name>A0A7X5QSD2_9GAMM</name>
<gene>
    <name evidence="4" type="ORF">HBF32_03510</name>
</gene>
<keyword evidence="5" id="KW-1185">Reference proteome</keyword>
<accession>A0A7X5QSD2</accession>
<dbReference type="PROSITE" id="PS51677">
    <property type="entry name" value="NODB"/>
    <property type="match status" value="1"/>
</dbReference>
<dbReference type="GO" id="GO:0005975">
    <property type="term" value="P:carbohydrate metabolic process"/>
    <property type="evidence" value="ECO:0007669"/>
    <property type="project" value="InterPro"/>
</dbReference>
<dbReference type="GO" id="GO:0005576">
    <property type="term" value="C:extracellular region"/>
    <property type="evidence" value="ECO:0007669"/>
    <property type="project" value="UniProtKB-SubCell"/>
</dbReference>
<reference evidence="4 5" key="1">
    <citation type="journal article" date="2006" name="Int. J. Syst. Evol. Microbiol.">
        <title>Dyella yeojuensis sp. nov., isolated from greenhouse soil in Korea.</title>
        <authorList>
            <person name="Kim B.Y."/>
            <person name="Weon H.Y."/>
            <person name="Lee K.H."/>
            <person name="Seok S.J."/>
            <person name="Kwon S.W."/>
            <person name="Go S.J."/>
            <person name="Stackebrandt E."/>
        </authorList>
    </citation>
    <scope>NUCLEOTIDE SEQUENCE [LARGE SCALE GENOMIC DNA]</scope>
    <source>
        <strain evidence="4 5">DSM 17673</strain>
    </source>
</reference>
<dbReference type="AlphaFoldDB" id="A0A7X5QSD2"/>
<dbReference type="InterPro" id="IPR051398">
    <property type="entry name" value="Polysacch_Deacetylase"/>
</dbReference>
<dbReference type="Pfam" id="PF01522">
    <property type="entry name" value="Polysacc_deac_1"/>
    <property type="match status" value="1"/>
</dbReference>
<dbReference type="GO" id="GO:0016810">
    <property type="term" value="F:hydrolase activity, acting on carbon-nitrogen (but not peptide) bonds"/>
    <property type="evidence" value="ECO:0007669"/>
    <property type="project" value="InterPro"/>
</dbReference>
<dbReference type="InterPro" id="IPR002509">
    <property type="entry name" value="NODB_dom"/>
</dbReference>